<name>A0ABV2P3X4_9MICC</name>
<evidence type="ECO:0008006" key="4">
    <source>
        <dbReference type="Google" id="ProtNLM"/>
    </source>
</evidence>
<accession>A0ABV2P3X4</accession>
<gene>
    <name evidence="2" type="ORF">ABIE37_001239</name>
</gene>
<dbReference type="Gene3D" id="3.30.2030.20">
    <property type="match status" value="1"/>
</dbReference>
<feature type="region of interest" description="Disordered" evidence="1">
    <location>
        <begin position="41"/>
        <end position="64"/>
    </location>
</feature>
<dbReference type="Proteomes" id="UP001549307">
    <property type="component" value="Unassembled WGS sequence"/>
</dbReference>
<evidence type="ECO:0000313" key="2">
    <source>
        <dbReference type="EMBL" id="MET4539467.1"/>
    </source>
</evidence>
<organism evidence="2 3">
    <name type="scientific">Arthrobacter bambusae</name>
    <dbReference type="NCBI Taxonomy" id="1338426"/>
    <lineage>
        <taxon>Bacteria</taxon>
        <taxon>Bacillati</taxon>
        <taxon>Actinomycetota</taxon>
        <taxon>Actinomycetes</taxon>
        <taxon>Micrococcales</taxon>
        <taxon>Micrococcaceae</taxon>
        <taxon>Arthrobacter</taxon>
    </lineage>
</organism>
<reference evidence="2 3" key="1">
    <citation type="submission" date="2024-06" db="EMBL/GenBank/DDBJ databases">
        <title>Sorghum-associated microbial communities from plants grown in Nebraska, USA.</title>
        <authorList>
            <person name="Schachtman D."/>
        </authorList>
    </citation>
    <scope>NUCLEOTIDE SEQUENCE [LARGE SCALE GENOMIC DNA]</scope>
    <source>
        <strain evidence="2 3">3552</strain>
    </source>
</reference>
<evidence type="ECO:0000256" key="1">
    <source>
        <dbReference type="SAM" id="MobiDB-lite"/>
    </source>
</evidence>
<proteinExistence type="predicted"/>
<comment type="caution">
    <text evidence="2">The sequence shown here is derived from an EMBL/GenBank/DDBJ whole genome shotgun (WGS) entry which is preliminary data.</text>
</comment>
<dbReference type="EMBL" id="JBEPSN010000002">
    <property type="protein sequence ID" value="MET4539467.1"/>
    <property type="molecule type" value="Genomic_DNA"/>
</dbReference>
<evidence type="ECO:0000313" key="3">
    <source>
        <dbReference type="Proteomes" id="UP001549307"/>
    </source>
</evidence>
<sequence>MKAFGEIRRRTLTETGDEMNRRMHRKPWALAAAIALLATAGCSSTPDGPTREPSSAPPVTAEPAPLAESVAKYDALRADLVAALEAKMPAITWAVDDDASVTQTKDGTCIFHPQTMKSSADIVEPSRNFEEVFAAADPILKKHGFPAFAGTDPVPGGWVVTRSTDATGATVTIRSKSPAYLDVTAPVQSESCDDSELPQGDQ</sequence>
<keyword evidence="3" id="KW-1185">Reference proteome</keyword>
<protein>
    <recommendedName>
        <fullName evidence="4">LppA-like lipoprotein</fullName>
    </recommendedName>
</protein>